<organism evidence="1 2">
    <name type="scientific">Neomicrococcus lactis</name>
    <dbReference type="NCBI Taxonomy" id="732241"/>
    <lineage>
        <taxon>Bacteria</taxon>
        <taxon>Bacillati</taxon>
        <taxon>Actinomycetota</taxon>
        <taxon>Actinomycetes</taxon>
        <taxon>Micrococcales</taxon>
        <taxon>Micrococcaceae</taxon>
        <taxon>Neomicrococcus</taxon>
    </lineage>
</organism>
<reference evidence="1 2" key="1">
    <citation type="submission" date="2020-08" db="EMBL/GenBank/DDBJ databases">
        <title>Sequencing the genomes of 1000 actinobacteria strains.</title>
        <authorList>
            <person name="Klenk H.-P."/>
        </authorList>
    </citation>
    <scope>NUCLEOTIDE SEQUENCE [LARGE SCALE GENOMIC DNA]</scope>
    <source>
        <strain evidence="1 2">DSM 23694</strain>
    </source>
</reference>
<accession>A0A7W9DAS9</accession>
<evidence type="ECO:0000313" key="1">
    <source>
        <dbReference type="EMBL" id="MBB5597965.1"/>
    </source>
</evidence>
<dbReference type="Proteomes" id="UP000523863">
    <property type="component" value="Unassembled WGS sequence"/>
</dbReference>
<gene>
    <name evidence="1" type="ORF">BKA12_001045</name>
</gene>
<dbReference type="AlphaFoldDB" id="A0A7W9DAS9"/>
<comment type="caution">
    <text evidence="1">The sequence shown here is derived from an EMBL/GenBank/DDBJ whole genome shotgun (WGS) entry which is preliminary data.</text>
</comment>
<keyword evidence="2" id="KW-1185">Reference proteome</keyword>
<proteinExistence type="predicted"/>
<dbReference type="EMBL" id="JACHBL010000001">
    <property type="protein sequence ID" value="MBB5597965.1"/>
    <property type="molecule type" value="Genomic_DNA"/>
</dbReference>
<name>A0A7W9DAS9_9MICC</name>
<protein>
    <submittedName>
        <fullName evidence="1">Uncharacterized protein</fullName>
    </submittedName>
</protein>
<evidence type="ECO:0000313" key="2">
    <source>
        <dbReference type="Proteomes" id="UP000523863"/>
    </source>
</evidence>
<sequence>MSLELVEDLVIFLWASFKRTLAQLLSAVDQFIEYWIVDTNRFLLLRVICWEN</sequence>